<reference evidence="1" key="1">
    <citation type="submission" date="2022-11" db="EMBL/GenBank/DDBJ databases">
        <authorList>
            <person name="Petersen C."/>
        </authorList>
    </citation>
    <scope>NUCLEOTIDE SEQUENCE</scope>
    <source>
        <strain evidence="1">IBT 19713</strain>
    </source>
</reference>
<evidence type="ECO:0000313" key="2">
    <source>
        <dbReference type="Proteomes" id="UP001150941"/>
    </source>
</evidence>
<proteinExistence type="predicted"/>
<dbReference type="EMBL" id="JAPQKS010000005">
    <property type="protein sequence ID" value="KAJ5224932.1"/>
    <property type="molecule type" value="Genomic_DNA"/>
</dbReference>
<dbReference type="OrthoDB" id="4358152at2759"/>
<gene>
    <name evidence="1" type="ORF">N7468_006157</name>
</gene>
<reference evidence="1" key="2">
    <citation type="journal article" date="2023" name="IMA Fungus">
        <title>Comparative genomic study of the Penicillium genus elucidates a diverse pangenome and 15 lateral gene transfer events.</title>
        <authorList>
            <person name="Petersen C."/>
            <person name="Sorensen T."/>
            <person name="Nielsen M.R."/>
            <person name="Sondergaard T.E."/>
            <person name="Sorensen J.L."/>
            <person name="Fitzpatrick D.A."/>
            <person name="Frisvad J.C."/>
            <person name="Nielsen K.L."/>
        </authorList>
    </citation>
    <scope>NUCLEOTIDE SEQUENCE</scope>
    <source>
        <strain evidence="1">IBT 19713</strain>
    </source>
</reference>
<dbReference type="AlphaFoldDB" id="A0A9W9NRQ5"/>
<accession>A0A9W9NRQ5</accession>
<dbReference type="RefSeq" id="XP_058328343.1">
    <property type="nucleotide sequence ID" value="XM_058475453.1"/>
</dbReference>
<sequence>MSADLFQKLPPEIIIAIAKTTADFVGIDSLLNASTWVRDVISHSLFEVTEDLLASFPITGNSSEILFLITCLVNKPGFKCSDFDDLQSNFTELSLRDFSDKTIYGTLRKGAHIQRLACACITKFRENLITGLEAVMDANWEKTLFHDWRQHMTAEASWVEEFRVYRALWCLQILSDIYHASGSVASHNGCGGGDGHQLKEKSFLRLGGLFPRNSMSPILLLRYFWTSELLALFHRMFQSITLSWAFHRRSTSILYLSLCE</sequence>
<comment type="caution">
    <text evidence="1">The sequence shown here is derived from an EMBL/GenBank/DDBJ whole genome shotgun (WGS) entry which is preliminary data.</text>
</comment>
<organism evidence="1 2">
    <name type="scientific">Penicillium chermesinum</name>
    <dbReference type="NCBI Taxonomy" id="63820"/>
    <lineage>
        <taxon>Eukaryota</taxon>
        <taxon>Fungi</taxon>
        <taxon>Dikarya</taxon>
        <taxon>Ascomycota</taxon>
        <taxon>Pezizomycotina</taxon>
        <taxon>Eurotiomycetes</taxon>
        <taxon>Eurotiomycetidae</taxon>
        <taxon>Eurotiales</taxon>
        <taxon>Aspergillaceae</taxon>
        <taxon>Penicillium</taxon>
    </lineage>
</organism>
<name>A0A9W9NRQ5_9EURO</name>
<dbReference type="GeneID" id="83202756"/>
<protein>
    <submittedName>
        <fullName evidence="1">Uncharacterized protein</fullName>
    </submittedName>
</protein>
<keyword evidence="2" id="KW-1185">Reference proteome</keyword>
<evidence type="ECO:0000313" key="1">
    <source>
        <dbReference type="EMBL" id="KAJ5224932.1"/>
    </source>
</evidence>
<dbReference type="Proteomes" id="UP001150941">
    <property type="component" value="Unassembled WGS sequence"/>
</dbReference>